<reference evidence="4" key="4">
    <citation type="submission" date="2022-09" db="EMBL/GenBank/DDBJ databases">
        <title>Genomic of Burkholderia gladioli.</title>
        <authorList>
            <person name="Wu H."/>
        </authorList>
    </citation>
    <scope>NUCLEOTIDE SEQUENCE</scope>
    <source>
        <strain evidence="4">ZN-S4</strain>
    </source>
</reference>
<dbReference type="Proteomes" id="UP000029590">
    <property type="component" value="Unassembled WGS sequence"/>
</dbReference>
<dbReference type="AlphaFoldDB" id="A0A095W6B4"/>
<reference evidence="2 5" key="1">
    <citation type="submission" date="2014-04" db="EMBL/GenBank/DDBJ databases">
        <authorList>
            <person name="Bishop-Lilly K.A."/>
            <person name="Broomall S.M."/>
            <person name="Chain P.S."/>
            <person name="Chertkov O."/>
            <person name="Coyne S.R."/>
            <person name="Daligault H.E."/>
            <person name="Davenport K.W."/>
            <person name="Erkkila T."/>
            <person name="Frey K.G."/>
            <person name="Gibbons H.S."/>
            <person name="Gu W."/>
            <person name="Jaissle J."/>
            <person name="Johnson S.L."/>
            <person name="Koroleva G.I."/>
            <person name="Ladner J.T."/>
            <person name="Lo C.-C."/>
            <person name="Minogue T.D."/>
            <person name="Munk C."/>
            <person name="Palacios G.F."/>
            <person name="Redden C.L."/>
            <person name="Rosenzweig C.N."/>
            <person name="Scholz M.B."/>
            <person name="Teshima H."/>
            <person name="Xu Y."/>
        </authorList>
    </citation>
    <scope>NUCLEOTIDE SEQUENCE [LARGE SCALE GENOMIC DNA]</scope>
    <source>
        <strain evidence="5">gladioli</strain>
        <strain evidence="2">Gladioli</strain>
    </source>
</reference>
<feature type="transmembrane region" description="Helical" evidence="1">
    <location>
        <begin position="47"/>
        <end position="69"/>
    </location>
</feature>
<keyword evidence="1" id="KW-0472">Membrane</keyword>
<reference evidence="3" key="2">
    <citation type="submission" date="2017-09" db="EMBL/GenBank/DDBJ databases">
        <title>FDA dAtabase for Regulatory Grade micrObial Sequences (FDA-ARGOS): Supporting development and validation of Infectious Disease Dx tests.</title>
        <authorList>
            <person name="Minogue T."/>
            <person name="Wolcott M."/>
            <person name="Wasieloski L."/>
            <person name="Aguilar W."/>
            <person name="Moore D."/>
            <person name="Tallon L.J."/>
            <person name="Sadzewicz L."/>
            <person name="Ott S."/>
            <person name="Zhao X."/>
            <person name="Nagaraj S."/>
            <person name="Vavikolanu K."/>
            <person name="Aluvathingal J."/>
            <person name="Nadendla S."/>
            <person name="Sichtig H."/>
        </authorList>
    </citation>
    <scope>NUCLEOTIDE SEQUENCE</scope>
    <source>
        <strain evidence="3">FDAARGOS_390</strain>
    </source>
</reference>
<accession>A0A095W6B4</accession>
<name>A0A095W6B4_BURGA</name>
<proteinExistence type="predicted"/>
<keyword evidence="1" id="KW-0812">Transmembrane</keyword>
<sequence>MNEIQFVRLVVVALFAMVCWSMWDALRVAVRSPLDGPVRRAQTMVRLMRAVVYAALLYVLSAWGAYQAWFAGSVVSWTLATLLVTGGATGAYLGWVYLTVRPPA</sequence>
<gene>
    <name evidence="3" type="ORF">CRM94_15410</name>
    <name evidence="2" type="ORF">DM48_1599</name>
    <name evidence="4" type="ORF">NYZ96_21845</name>
</gene>
<dbReference type="OrthoDB" id="9028356at2"/>
<dbReference type="EMBL" id="JPGG01000016">
    <property type="protein sequence ID" value="KGC12747.1"/>
    <property type="molecule type" value="Genomic_DNA"/>
</dbReference>
<evidence type="ECO:0000313" key="5">
    <source>
        <dbReference type="Proteomes" id="UP000029590"/>
    </source>
</evidence>
<evidence type="ECO:0000313" key="6">
    <source>
        <dbReference type="Proteomes" id="UP000220629"/>
    </source>
</evidence>
<accession>A0A095G5U7</accession>
<dbReference type="Proteomes" id="UP000220629">
    <property type="component" value="Unassembled WGS sequence"/>
</dbReference>
<keyword evidence="1" id="KW-1133">Transmembrane helix</keyword>
<organism evidence="3 6">
    <name type="scientific">Burkholderia gladioli</name>
    <name type="common">Pseudomonas marginata</name>
    <name type="synonym">Phytomonas marginata</name>
    <dbReference type="NCBI Taxonomy" id="28095"/>
    <lineage>
        <taxon>Bacteria</taxon>
        <taxon>Pseudomonadati</taxon>
        <taxon>Pseudomonadota</taxon>
        <taxon>Betaproteobacteria</taxon>
        <taxon>Burkholderiales</taxon>
        <taxon>Burkholderiaceae</taxon>
        <taxon>Burkholderia</taxon>
    </lineage>
</organism>
<evidence type="ECO:0000256" key="1">
    <source>
        <dbReference type="SAM" id="Phobius"/>
    </source>
</evidence>
<evidence type="ECO:0000313" key="4">
    <source>
        <dbReference type="EMBL" id="UWX74179.1"/>
    </source>
</evidence>
<protein>
    <submittedName>
        <fullName evidence="2">Membrane protein</fullName>
    </submittedName>
</protein>
<evidence type="ECO:0000313" key="2">
    <source>
        <dbReference type="EMBL" id="KGC12747.1"/>
    </source>
</evidence>
<dbReference type="GeneID" id="66459710"/>
<dbReference type="EMBL" id="PDDY01000001">
    <property type="protein sequence ID" value="PEH43424.1"/>
    <property type="molecule type" value="Genomic_DNA"/>
</dbReference>
<feature type="transmembrane region" description="Helical" evidence="1">
    <location>
        <begin position="75"/>
        <end position="98"/>
    </location>
</feature>
<dbReference type="Proteomes" id="UP001059745">
    <property type="component" value="Chromosome 2"/>
</dbReference>
<dbReference type="RefSeq" id="WP_017919560.1">
    <property type="nucleotide sequence ID" value="NZ_CADEPO010000008.1"/>
</dbReference>
<dbReference type="KEGG" id="bgo:BM43_6165"/>
<dbReference type="EMBL" id="CP104215">
    <property type="protein sequence ID" value="UWX74179.1"/>
    <property type="molecule type" value="Genomic_DNA"/>
</dbReference>
<feature type="transmembrane region" description="Helical" evidence="1">
    <location>
        <begin position="6"/>
        <end position="26"/>
    </location>
</feature>
<evidence type="ECO:0000313" key="3">
    <source>
        <dbReference type="EMBL" id="PEH43424.1"/>
    </source>
</evidence>
<reference evidence="6" key="3">
    <citation type="submission" date="2017-09" db="EMBL/GenBank/DDBJ databases">
        <title>FDA dAtabase for Regulatory Grade micrObial Sequences (FDA-ARGOS): Supporting development and validation of Infectious Disease Dx tests.</title>
        <authorList>
            <person name="Minogue T."/>
            <person name="Wolcott M."/>
            <person name="Wasieloski L."/>
            <person name="Aguilar W."/>
            <person name="Moore D."/>
            <person name="Tallon L."/>
            <person name="Sadzewicz L."/>
            <person name="Ott S."/>
            <person name="Zhao X."/>
            <person name="Nagaraj S."/>
            <person name="Vavikolanu K."/>
            <person name="Aluvathingal J."/>
            <person name="Nadendla S."/>
            <person name="Sichtig H."/>
        </authorList>
    </citation>
    <scope>NUCLEOTIDE SEQUENCE [LARGE SCALE GENOMIC DNA]</scope>
    <source>
        <strain evidence="6">FDAARGOS_390</strain>
    </source>
</reference>